<dbReference type="CDD" id="cd06186">
    <property type="entry name" value="NOX_Duox_like_FAD_NADP"/>
    <property type="match status" value="1"/>
</dbReference>
<dbReference type="GO" id="GO:0005886">
    <property type="term" value="C:plasma membrane"/>
    <property type="evidence" value="ECO:0007669"/>
    <property type="project" value="TreeGrafter"/>
</dbReference>
<keyword evidence="9 10" id="KW-0472">Membrane</keyword>
<evidence type="ECO:0000256" key="6">
    <source>
        <dbReference type="ARBA" id="ARBA00022989"/>
    </source>
</evidence>
<dbReference type="GeneID" id="19117093"/>
<evidence type="ECO:0000256" key="1">
    <source>
        <dbReference type="ARBA" id="ARBA00004141"/>
    </source>
</evidence>
<dbReference type="Gene3D" id="3.40.50.80">
    <property type="entry name" value="Nucleotide-binding domain of ferredoxin-NADP reductase (FNR) module"/>
    <property type="match status" value="2"/>
</dbReference>
<dbReference type="eggNOG" id="KOG0039">
    <property type="taxonomic scope" value="Eukaryota"/>
</dbReference>
<feature type="domain" description="FAD-binding FR-type" evidence="11">
    <location>
        <begin position="204"/>
        <end position="337"/>
    </location>
</feature>
<dbReference type="AlphaFoldDB" id="M2N1W7"/>
<dbReference type="GO" id="GO:0006879">
    <property type="term" value="P:intracellular iron ion homeostasis"/>
    <property type="evidence" value="ECO:0007669"/>
    <property type="project" value="TreeGrafter"/>
</dbReference>
<evidence type="ECO:0000256" key="4">
    <source>
        <dbReference type="ARBA" id="ARBA00022692"/>
    </source>
</evidence>
<keyword evidence="13" id="KW-1185">Reference proteome</keyword>
<dbReference type="InterPro" id="IPR013130">
    <property type="entry name" value="Fe3_Rdtase_TM_dom"/>
</dbReference>
<dbReference type="RefSeq" id="XP_007679969.1">
    <property type="nucleotide sequence ID" value="XM_007681779.1"/>
</dbReference>
<dbReference type="PANTHER" id="PTHR32361:SF28">
    <property type="entry name" value="FRP1P"/>
    <property type="match status" value="1"/>
</dbReference>
<evidence type="ECO:0000256" key="9">
    <source>
        <dbReference type="ARBA" id="ARBA00023136"/>
    </source>
</evidence>
<evidence type="ECO:0000256" key="3">
    <source>
        <dbReference type="ARBA" id="ARBA00022448"/>
    </source>
</evidence>
<reference evidence="12 13" key="1">
    <citation type="journal article" date="2012" name="PLoS Pathog.">
        <title>Diverse lifestyles and strategies of plant pathogenesis encoded in the genomes of eighteen Dothideomycetes fungi.</title>
        <authorList>
            <person name="Ohm R.A."/>
            <person name="Feau N."/>
            <person name="Henrissat B."/>
            <person name="Schoch C.L."/>
            <person name="Horwitz B.A."/>
            <person name="Barry K.W."/>
            <person name="Condon B.J."/>
            <person name="Copeland A.C."/>
            <person name="Dhillon B."/>
            <person name="Glaser F."/>
            <person name="Hesse C.N."/>
            <person name="Kosti I."/>
            <person name="LaButti K."/>
            <person name="Lindquist E.A."/>
            <person name="Lucas S."/>
            <person name="Salamov A.A."/>
            <person name="Bradshaw R.E."/>
            <person name="Ciuffetti L."/>
            <person name="Hamelin R.C."/>
            <person name="Kema G.H.J."/>
            <person name="Lawrence C."/>
            <person name="Scott J.A."/>
            <person name="Spatafora J.W."/>
            <person name="Turgeon B.G."/>
            <person name="de Wit P.J.G.M."/>
            <person name="Zhong S."/>
            <person name="Goodwin S.B."/>
            <person name="Grigoriev I.V."/>
        </authorList>
    </citation>
    <scope>NUCLEOTIDE SEQUENCE [LARGE SCALE GENOMIC DNA]</scope>
    <source>
        <strain evidence="12 13">UAMH 10762</strain>
    </source>
</reference>
<dbReference type="InterPro" id="IPR017927">
    <property type="entry name" value="FAD-bd_FR_type"/>
</dbReference>
<dbReference type="SFLD" id="SFLDG01168">
    <property type="entry name" value="Ferric_reductase_subgroup_(FRE"/>
    <property type="match status" value="1"/>
</dbReference>
<keyword evidence="7" id="KW-0560">Oxidoreductase</keyword>
<feature type="transmembrane region" description="Helical" evidence="10">
    <location>
        <begin position="28"/>
        <end position="48"/>
    </location>
</feature>
<dbReference type="Pfam" id="PF08022">
    <property type="entry name" value="FAD_binding_8"/>
    <property type="match status" value="1"/>
</dbReference>
<accession>M2N1W7</accession>
<dbReference type="Pfam" id="PF08030">
    <property type="entry name" value="NAD_binding_6"/>
    <property type="match status" value="1"/>
</dbReference>
<dbReference type="GO" id="GO:0000293">
    <property type="term" value="F:ferric-chelate reductase activity"/>
    <property type="evidence" value="ECO:0007669"/>
    <property type="project" value="UniProtKB-ARBA"/>
</dbReference>
<evidence type="ECO:0000256" key="5">
    <source>
        <dbReference type="ARBA" id="ARBA00022982"/>
    </source>
</evidence>
<dbReference type="OMA" id="HPFTIFS"/>
<evidence type="ECO:0000256" key="7">
    <source>
        <dbReference type="ARBA" id="ARBA00023002"/>
    </source>
</evidence>
<dbReference type="EMBL" id="KB445561">
    <property type="protein sequence ID" value="EMC92964.1"/>
    <property type="molecule type" value="Genomic_DNA"/>
</dbReference>
<feature type="transmembrane region" description="Helical" evidence="10">
    <location>
        <begin position="54"/>
        <end position="76"/>
    </location>
</feature>
<dbReference type="KEGG" id="bcom:BAUCODRAFT_77438"/>
<feature type="transmembrane region" description="Helical" evidence="10">
    <location>
        <begin position="345"/>
        <end position="366"/>
    </location>
</feature>
<keyword evidence="3" id="KW-0813">Transport</keyword>
<keyword evidence="4 10" id="KW-0812">Transmembrane</keyword>
<dbReference type="HOGENOM" id="CLU_010365_5_1_1"/>
<dbReference type="GO" id="GO:0015677">
    <property type="term" value="P:copper ion import"/>
    <property type="evidence" value="ECO:0007669"/>
    <property type="project" value="TreeGrafter"/>
</dbReference>
<feature type="transmembrane region" description="Helical" evidence="10">
    <location>
        <begin position="139"/>
        <end position="161"/>
    </location>
</feature>
<keyword evidence="5" id="KW-0249">Electron transport</keyword>
<feature type="transmembrane region" description="Helical" evidence="10">
    <location>
        <begin position="104"/>
        <end position="124"/>
    </location>
</feature>
<comment type="subcellular location">
    <subcellularLocation>
        <location evidence="1">Membrane</location>
        <topology evidence="1">Multi-pass membrane protein</topology>
    </subcellularLocation>
</comment>
<dbReference type="PROSITE" id="PS51384">
    <property type="entry name" value="FAD_FR"/>
    <property type="match status" value="1"/>
</dbReference>
<evidence type="ECO:0000256" key="10">
    <source>
        <dbReference type="SAM" id="Phobius"/>
    </source>
</evidence>
<proteinExistence type="inferred from homology"/>
<dbReference type="SFLD" id="SFLDS00052">
    <property type="entry name" value="Ferric_Reductase_Domain"/>
    <property type="match status" value="1"/>
</dbReference>
<dbReference type="Proteomes" id="UP000011761">
    <property type="component" value="Unassembled WGS sequence"/>
</dbReference>
<evidence type="ECO:0000313" key="13">
    <source>
        <dbReference type="Proteomes" id="UP000011761"/>
    </source>
</evidence>
<name>M2N1W7_BAUPA</name>
<dbReference type="PANTHER" id="PTHR32361">
    <property type="entry name" value="FERRIC/CUPRIC REDUCTASE TRANSMEMBRANE COMPONENT"/>
    <property type="match status" value="1"/>
</dbReference>
<evidence type="ECO:0000313" key="12">
    <source>
        <dbReference type="EMBL" id="EMC92964.1"/>
    </source>
</evidence>
<dbReference type="InterPro" id="IPR013112">
    <property type="entry name" value="FAD-bd_8"/>
</dbReference>
<dbReference type="SUPFAM" id="SSF52343">
    <property type="entry name" value="Ferredoxin reductase-like, C-terminal NADP-linked domain"/>
    <property type="match status" value="1"/>
</dbReference>
<evidence type="ECO:0000259" key="11">
    <source>
        <dbReference type="PROSITE" id="PS51384"/>
    </source>
</evidence>
<dbReference type="InterPro" id="IPR039261">
    <property type="entry name" value="FNR_nucleotide-bd"/>
</dbReference>
<protein>
    <recommendedName>
        <fullName evidence="11">FAD-binding FR-type domain-containing protein</fullName>
    </recommendedName>
</protein>
<dbReference type="Pfam" id="PF01794">
    <property type="entry name" value="Ferric_reduct"/>
    <property type="match status" value="1"/>
</dbReference>
<dbReference type="InterPro" id="IPR051410">
    <property type="entry name" value="Ferric/Cupric_Reductase"/>
</dbReference>
<evidence type="ECO:0000256" key="2">
    <source>
        <dbReference type="ARBA" id="ARBA00006278"/>
    </source>
</evidence>
<comment type="similarity">
    <text evidence="2">Belongs to the ferric reductase (FRE) family.</text>
</comment>
<feature type="transmembrane region" description="Helical" evidence="10">
    <location>
        <begin position="193"/>
        <end position="209"/>
    </location>
</feature>
<evidence type="ECO:0000256" key="8">
    <source>
        <dbReference type="ARBA" id="ARBA00023065"/>
    </source>
</evidence>
<dbReference type="InterPro" id="IPR013121">
    <property type="entry name" value="Fe_red_NAD-bd_6"/>
</dbReference>
<keyword evidence="8" id="KW-0406">Ion transport</keyword>
<keyword evidence="6 10" id="KW-1133">Transmembrane helix</keyword>
<gene>
    <name evidence="12" type="ORF">BAUCODRAFT_77438</name>
</gene>
<dbReference type="GO" id="GO:0006826">
    <property type="term" value="P:iron ion transport"/>
    <property type="evidence" value="ECO:0007669"/>
    <property type="project" value="TreeGrafter"/>
</dbReference>
<organism evidence="12 13">
    <name type="scientific">Baudoinia panamericana (strain UAMH 10762)</name>
    <name type="common">Angels' share fungus</name>
    <name type="synonym">Baudoinia compniacensis (strain UAMH 10762)</name>
    <dbReference type="NCBI Taxonomy" id="717646"/>
    <lineage>
        <taxon>Eukaryota</taxon>
        <taxon>Fungi</taxon>
        <taxon>Dikarya</taxon>
        <taxon>Ascomycota</taxon>
        <taxon>Pezizomycotina</taxon>
        <taxon>Dothideomycetes</taxon>
        <taxon>Dothideomycetidae</taxon>
        <taxon>Mycosphaerellales</taxon>
        <taxon>Teratosphaeriaceae</taxon>
        <taxon>Baudoinia</taxon>
    </lineage>
</organism>
<dbReference type="OrthoDB" id="17725at2759"/>
<sequence>MLARRVRAMGMYQPPTIPFINVGPPSNATTYLVLLLLGLNIFYLLFNIRYEFELVFVFADRASLLFVANLPWLYILAAKNQPIKLLTGYSYENTNILHRRLGEWMCLLALLHGAGILVAWYLFFGPNGMSLWDFLTRRIIILGIAAFVCYELLFVTSLASFRRWWYEVFLGAHILLQAAGLALVYFHHRGGRVYTLVALAIFLVDRLVFRLAMKTRFFRADLTVMEDGKTVLVSTDWPKKARWSSIRSALTGIDVKHGWQPSEHVFLSVPALARKHLVQAHPFTIASAAPEGDQQHAWFSLIIRAHDGFSSDLLRYARSHASADIRLDGPYGSMHALEMLRSSDIALLVVGGSGIAVAYPILWTLLHENDAETVRSRRKVGLIWTVHEASHLEWIGHERLDELRKKGLQVCIPAPTSNAGRPDIGTLAQKMLEDMSAKQDADGGRVGVVVSGPDGMNSDVRNRCARLAWQGWDIQVAVEKYGW</sequence>
<feature type="transmembrane region" description="Helical" evidence="10">
    <location>
        <begin position="168"/>
        <end position="187"/>
    </location>
</feature>